<dbReference type="HOGENOM" id="CLU_1352605_0_0_11"/>
<dbReference type="Proteomes" id="UP000000851">
    <property type="component" value="Chromosome"/>
</dbReference>
<evidence type="ECO:0000313" key="4">
    <source>
        <dbReference type="Proteomes" id="UP000000851"/>
    </source>
</evidence>
<dbReference type="STRING" id="479433.Caci_0791"/>
<evidence type="ECO:0008006" key="5">
    <source>
        <dbReference type="Google" id="ProtNLM"/>
    </source>
</evidence>
<gene>
    <name evidence="3" type="ordered locus">Caci_0791</name>
</gene>
<name>C7Q0U8_CATAD</name>
<keyword evidence="4" id="KW-1185">Reference proteome</keyword>
<dbReference type="EMBL" id="CP001700">
    <property type="protein sequence ID" value="ACU69726.1"/>
    <property type="molecule type" value="Genomic_DNA"/>
</dbReference>
<feature type="compositionally biased region" description="Low complexity" evidence="1">
    <location>
        <begin position="184"/>
        <end position="202"/>
    </location>
</feature>
<dbReference type="InParanoid" id="C7Q0U8"/>
<protein>
    <recommendedName>
        <fullName evidence="5">Lipoprotein</fullName>
    </recommendedName>
</protein>
<evidence type="ECO:0000256" key="1">
    <source>
        <dbReference type="SAM" id="MobiDB-lite"/>
    </source>
</evidence>
<reference evidence="3 4" key="1">
    <citation type="journal article" date="2009" name="Stand. Genomic Sci.">
        <title>Complete genome sequence of Catenulispora acidiphila type strain (ID 139908).</title>
        <authorList>
            <person name="Copeland A."/>
            <person name="Lapidus A."/>
            <person name="Glavina Del Rio T."/>
            <person name="Nolan M."/>
            <person name="Lucas S."/>
            <person name="Chen F."/>
            <person name="Tice H."/>
            <person name="Cheng J.F."/>
            <person name="Bruce D."/>
            <person name="Goodwin L."/>
            <person name="Pitluck S."/>
            <person name="Mikhailova N."/>
            <person name="Pati A."/>
            <person name="Ivanova N."/>
            <person name="Mavromatis K."/>
            <person name="Chen A."/>
            <person name="Palaniappan K."/>
            <person name="Chain P."/>
            <person name="Land M."/>
            <person name="Hauser L."/>
            <person name="Chang Y.J."/>
            <person name="Jeffries C.D."/>
            <person name="Chertkov O."/>
            <person name="Brettin T."/>
            <person name="Detter J.C."/>
            <person name="Han C."/>
            <person name="Ali Z."/>
            <person name="Tindall B.J."/>
            <person name="Goker M."/>
            <person name="Bristow J."/>
            <person name="Eisen J.A."/>
            <person name="Markowitz V."/>
            <person name="Hugenholtz P."/>
            <person name="Kyrpides N.C."/>
            <person name="Klenk H.P."/>
        </authorList>
    </citation>
    <scope>NUCLEOTIDE SEQUENCE [LARGE SCALE GENOMIC DNA]</scope>
    <source>
        <strain evidence="4">DSM 44928 / JCM 14897 / NBRC 102108 / NRRL B-24433 / ID139908</strain>
    </source>
</reference>
<dbReference type="KEGG" id="cai:Caci_0791"/>
<dbReference type="AlphaFoldDB" id="C7Q0U8"/>
<feature type="chain" id="PRO_5038893013" description="Lipoprotein" evidence="2">
    <location>
        <begin position="22"/>
        <end position="202"/>
    </location>
</feature>
<accession>C7Q0U8</accession>
<evidence type="ECO:0000256" key="2">
    <source>
        <dbReference type="SAM" id="SignalP"/>
    </source>
</evidence>
<dbReference type="RefSeq" id="WP_012785021.1">
    <property type="nucleotide sequence ID" value="NC_013131.1"/>
</dbReference>
<proteinExistence type="predicted"/>
<organism evidence="3 4">
    <name type="scientific">Catenulispora acidiphila (strain DSM 44928 / JCM 14897 / NBRC 102108 / NRRL B-24433 / ID139908)</name>
    <dbReference type="NCBI Taxonomy" id="479433"/>
    <lineage>
        <taxon>Bacteria</taxon>
        <taxon>Bacillati</taxon>
        <taxon>Actinomycetota</taxon>
        <taxon>Actinomycetes</taxon>
        <taxon>Catenulisporales</taxon>
        <taxon>Catenulisporaceae</taxon>
        <taxon>Catenulispora</taxon>
    </lineage>
</organism>
<dbReference type="PROSITE" id="PS51257">
    <property type="entry name" value="PROKAR_LIPOPROTEIN"/>
    <property type="match status" value="1"/>
</dbReference>
<feature type="region of interest" description="Disordered" evidence="1">
    <location>
        <begin position="183"/>
        <end position="202"/>
    </location>
</feature>
<feature type="signal peptide" evidence="2">
    <location>
        <begin position="1"/>
        <end position="21"/>
    </location>
</feature>
<sequence length="202" mass="21447" precursor="true">MRRGKKIAALTAAAAAVVLTAGGCGVQSTGVNIAQTEPFGEPATSVPQSVSPSQYPYTVSVFLFSVYKGPGTMISRPVAKQPSAMDLPNELAQLSSDEQLNQYTTFVPSGITLKPTNQAHMYFVYSPTRLSALAQLQINCTFDQWWLQHPDGHNPSNRLFDPSTNEDTGWQDCKDGVVVPNAGSAAAAKPSSTPTAKVDTVG</sequence>
<keyword evidence="2" id="KW-0732">Signal</keyword>
<evidence type="ECO:0000313" key="3">
    <source>
        <dbReference type="EMBL" id="ACU69726.1"/>
    </source>
</evidence>